<accession>A0ABW4KI21</accession>
<gene>
    <name evidence="5" type="ORF">ACFSCZ_06435</name>
</gene>
<evidence type="ECO:0000313" key="6">
    <source>
        <dbReference type="Proteomes" id="UP001597301"/>
    </source>
</evidence>
<dbReference type="Proteomes" id="UP001597301">
    <property type="component" value="Unassembled WGS sequence"/>
</dbReference>
<dbReference type="Pfam" id="PF07261">
    <property type="entry name" value="DnaB_2"/>
    <property type="match status" value="1"/>
</dbReference>
<name>A0ABW4KI21_9BACI</name>
<feature type="compositionally biased region" description="Basic and acidic residues" evidence="2">
    <location>
        <begin position="453"/>
        <end position="478"/>
    </location>
</feature>
<sequence>MKQYWNEVQPVDGFYAVMNGQISDHDKKIISFLYQPLMGVLSTNLYTTLAYMVEESRLWSEEWNHYQLMDLLGMNLDEIFQARLKLEGMGLLKTFLKEEPDHRSYIYELQPPLSAEQFFTDGMLNIYLYQQLGHTHFSKLKRIFSDAAVNKEEFSEVTRSFQDVYTSMNVRALKNAEGQEASLPDSQMRFIHRERPEPIHIYEDQFQFDLFFSGLSAAMVPRRAFTETVRDTIVKLSFLYSINEIDMQKIVLSSMTPDDQIDLDELRKAARDWYQLENGDKLPQLVYRHQSPMYRDMVSPGETKESKLIFYLETTSPRQLLIDLSEGAQPAVSDLTAVEEVMLGQQLEPGVMNVLIHYVMLKTDMKLSKNYMEKIASHWARKKVKTVKEAMELAINEHRQYQKWAADKKESGQKRRKPIRTEKLPDWFIMQDQDQESPPPQPQAVQAVNQQDFEERKRKLEAIQRKYRKNGGEKGGEH</sequence>
<dbReference type="EMBL" id="JBHUEO010000012">
    <property type="protein sequence ID" value="MFD1706391.1"/>
    <property type="molecule type" value="Genomic_DNA"/>
</dbReference>
<evidence type="ECO:0000256" key="1">
    <source>
        <dbReference type="ARBA" id="ARBA00093462"/>
    </source>
</evidence>
<reference evidence="6" key="1">
    <citation type="journal article" date="2019" name="Int. J. Syst. Evol. Microbiol.">
        <title>The Global Catalogue of Microorganisms (GCM) 10K type strain sequencing project: providing services to taxonomists for standard genome sequencing and annotation.</title>
        <authorList>
            <consortium name="The Broad Institute Genomics Platform"/>
            <consortium name="The Broad Institute Genome Sequencing Center for Infectious Disease"/>
            <person name="Wu L."/>
            <person name="Ma J."/>
        </authorList>
    </citation>
    <scope>NUCLEOTIDE SEQUENCE [LARGE SCALE GENOMIC DNA]</scope>
    <source>
        <strain evidence="6">CGMCC 1.12295</strain>
    </source>
</reference>
<feature type="domain" description="DnaB/C C-terminal" evidence="3">
    <location>
        <begin position="345"/>
        <end position="392"/>
    </location>
</feature>
<protein>
    <submittedName>
        <fullName evidence="5">Replication initiation and membrane attachment family protein</fullName>
    </submittedName>
</protein>
<dbReference type="RefSeq" id="WP_380772984.1">
    <property type="nucleotide sequence ID" value="NZ_JBHUEO010000012.1"/>
</dbReference>
<dbReference type="InterPro" id="IPR006343">
    <property type="entry name" value="DnaB/C_C"/>
</dbReference>
<feature type="compositionally biased region" description="Basic and acidic residues" evidence="2">
    <location>
        <begin position="403"/>
        <end position="425"/>
    </location>
</feature>
<organism evidence="5 6">
    <name type="scientific">Siminovitchia sediminis</name>
    <dbReference type="NCBI Taxonomy" id="1274353"/>
    <lineage>
        <taxon>Bacteria</taxon>
        <taxon>Bacillati</taxon>
        <taxon>Bacillota</taxon>
        <taxon>Bacilli</taxon>
        <taxon>Bacillales</taxon>
        <taxon>Bacillaceae</taxon>
        <taxon>Siminovitchia</taxon>
    </lineage>
</organism>
<dbReference type="InterPro" id="IPR058660">
    <property type="entry name" value="WHD_DnaB"/>
</dbReference>
<dbReference type="Pfam" id="PF25888">
    <property type="entry name" value="WHD_DnaB"/>
    <property type="match status" value="1"/>
</dbReference>
<evidence type="ECO:0000256" key="2">
    <source>
        <dbReference type="SAM" id="MobiDB-lite"/>
    </source>
</evidence>
<comment type="caution">
    <text evidence="5">The sequence shown here is derived from an EMBL/GenBank/DDBJ whole genome shotgun (WGS) entry which is preliminary data.</text>
</comment>
<evidence type="ECO:0000259" key="3">
    <source>
        <dbReference type="Pfam" id="PF07261"/>
    </source>
</evidence>
<keyword evidence="6" id="KW-1185">Reference proteome</keyword>
<evidence type="ECO:0000259" key="4">
    <source>
        <dbReference type="Pfam" id="PF25888"/>
    </source>
</evidence>
<proteinExistence type="inferred from homology"/>
<comment type="similarity">
    <text evidence="1">Belongs to the DnaB/DnaD family.</text>
</comment>
<feature type="domain" description="Replicative helicase loading/DNA remodeling protein DnaB N-terminal winged helix" evidence="4">
    <location>
        <begin position="9"/>
        <end position="268"/>
    </location>
</feature>
<evidence type="ECO:0000313" key="5">
    <source>
        <dbReference type="EMBL" id="MFD1706391.1"/>
    </source>
</evidence>
<feature type="region of interest" description="Disordered" evidence="2">
    <location>
        <begin position="403"/>
        <end position="478"/>
    </location>
</feature>